<feature type="domain" description="DUF4145" evidence="2">
    <location>
        <begin position="137"/>
        <end position="224"/>
    </location>
</feature>
<proteinExistence type="predicted"/>
<evidence type="ECO:0000259" key="2">
    <source>
        <dbReference type="Pfam" id="PF13643"/>
    </source>
</evidence>
<dbReference type="InterPro" id="IPR025285">
    <property type="entry name" value="DUF4145"/>
</dbReference>
<accession>A0A3D8K5B0</accession>
<gene>
    <name evidence="3" type="ORF">DWV00_04855</name>
</gene>
<dbReference type="Proteomes" id="UP000256838">
    <property type="component" value="Unassembled WGS sequence"/>
</dbReference>
<dbReference type="AlphaFoldDB" id="A0A3D8K5B0"/>
<organism evidence="3 4">
    <name type="scientific">Trinickia dinghuensis</name>
    <dbReference type="NCBI Taxonomy" id="2291023"/>
    <lineage>
        <taxon>Bacteria</taxon>
        <taxon>Pseudomonadati</taxon>
        <taxon>Pseudomonadota</taxon>
        <taxon>Betaproteobacteria</taxon>
        <taxon>Burkholderiales</taxon>
        <taxon>Burkholderiaceae</taxon>
        <taxon>Trinickia</taxon>
    </lineage>
</organism>
<comment type="caution">
    <text evidence="3">The sequence shown here is derived from an EMBL/GenBank/DDBJ whole genome shotgun (WGS) entry which is preliminary data.</text>
</comment>
<evidence type="ECO:0000256" key="1">
    <source>
        <dbReference type="SAM" id="MobiDB-lite"/>
    </source>
</evidence>
<protein>
    <submittedName>
        <fullName evidence="3">DUF4145 domain-containing protein</fullName>
    </submittedName>
</protein>
<evidence type="ECO:0000313" key="4">
    <source>
        <dbReference type="Proteomes" id="UP000256838"/>
    </source>
</evidence>
<dbReference type="EMBL" id="QRGA01000003">
    <property type="protein sequence ID" value="RDU99751.1"/>
    <property type="molecule type" value="Genomic_DNA"/>
</dbReference>
<dbReference type="Pfam" id="PF13643">
    <property type="entry name" value="DUF4145"/>
    <property type="match status" value="1"/>
</dbReference>
<evidence type="ECO:0000313" key="3">
    <source>
        <dbReference type="EMBL" id="RDU99751.1"/>
    </source>
</evidence>
<sequence>MFGRFFRSKETGARGETIPSRHDGFPDTSTLSGACPRCKTQSSFETTGAIPVTFSDMTTVDRSGSMVRVPYDRVAVLVCRHCHQGVAVIEEQMTGEHPSASSKGGGQLWWRGVHWWPFPGGANDPAIPPKIQDTFDEACRAIAANCPRAGAVMARRTLEAIAADRGETDGPLVKRLAALTSQGLLPSTFSDWAKEVRLVGNVGAHFDLEDDVSSKDAEQLRDFIAELLNHLYVLPSKLATRRANANRATTPPR</sequence>
<feature type="region of interest" description="Disordered" evidence="1">
    <location>
        <begin position="1"/>
        <end position="32"/>
    </location>
</feature>
<keyword evidence="4" id="KW-1185">Reference proteome</keyword>
<feature type="compositionally biased region" description="Basic and acidic residues" evidence="1">
    <location>
        <begin position="7"/>
        <end position="25"/>
    </location>
</feature>
<reference evidence="3 4" key="1">
    <citation type="submission" date="2018-08" db="EMBL/GenBank/DDBJ databases">
        <title>Paraburkholderia sp. DHOM06 isolated from forest soil.</title>
        <authorList>
            <person name="Gao Z.-H."/>
            <person name="Qiu L.-H."/>
        </authorList>
    </citation>
    <scope>NUCLEOTIDE SEQUENCE [LARGE SCALE GENOMIC DNA]</scope>
    <source>
        <strain evidence="3 4">DHOM06</strain>
    </source>
</reference>
<dbReference type="OrthoDB" id="1417974at2"/>
<name>A0A3D8K5B0_9BURK</name>